<evidence type="ECO:0000256" key="1">
    <source>
        <dbReference type="ARBA" id="ARBA00004141"/>
    </source>
</evidence>
<comment type="caution">
    <text evidence="9">The sequence shown here is derived from an EMBL/GenBank/DDBJ whole genome shotgun (WGS) entry which is preliminary data.</text>
</comment>
<dbReference type="OrthoDB" id="6055819at2759"/>
<feature type="signal peptide" evidence="6">
    <location>
        <begin position="1"/>
        <end position="19"/>
    </location>
</feature>
<feature type="domain" description="Neurotransmitter-gated ion-channel transmembrane" evidence="8">
    <location>
        <begin position="239"/>
        <end position="336"/>
    </location>
</feature>
<keyword evidence="6" id="KW-0732">Signal</keyword>
<keyword evidence="9" id="KW-0675">Receptor</keyword>
<dbReference type="Gene3D" id="2.70.170.10">
    <property type="entry name" value="Neurotransmitter-gated ion-channel ligand-binding domain"/>
    <property type="match status" value="1"/>
</dbReference>
<keyword evidence="2 5" id="KW-0812">Transmembrane</keyword>
<evidence type="ECO:0000256" key="2">
    <source>
        <dbReference type="ARBA" id="ARBA00022692"/>
    </source>
</evidence>
<dbReference type="InterPro" id="IPR038050">
    <property type="entry name" value="Neuro_actylchol_rec"/>
</dbReference>
<protein>
    <submittedName>
        <fullName evidence="9">Neuronal acetylcholine receptor subunit alpha-3</fullName>
    </submittedName>
</protein>
<dbReference type="Pfam" id="PF02932">
    <property type="entry name" value="Neur_chan_memb"/>
    <property type="match status" value="1"/>
</dbReference>
<dbReference type="InterPro" id="IPR006201">
    <property type="entry name" value="Neur_channel"/>
</dbReference>
<keyword evidence="3 5" id="KW-1133">Transmembrane helix</keyword>
<dbReference type="SUPFAM" id="SSF90112">
    <property type="entry name" value="Neurotransmitter-gated ion-channel transmembrane pore"/>
    <property type="match status" value="1"/>
</dbReference>
<proteinExistence type="predicted"/>
<accession>A0A210QV68</accession>
<feature type="transmembrane region" description="Helical" evidence="5">
    <location>
        <begin position="295"/>
        <end position="320"/>
    </location>
</feature>
<feature type="transmembrane region" description="Helical" evidence="5">
    <location>
        <begin position="234"/>
        <end position="257"/>
    </location>
</feature>
<evidence type="ECO:0000256" key="5">
    <source>
        <dbReference type="SAM" id="Phobius"/>
    </source>
</evidence>
<keyword evidence="10" id="KW-1185">Reference proteome</keyword>
<dbReference type="GO" id="GO:0016020">
    <property type="term" value="C:membrane"/>
    <property type="evidence" value="ECO:0007669"/>
    <property type="project" value="UniProtKB-SubCell"/>
</dbReference>
<reference evidence="9 10" key="1">
    <citation type="journal article" date="2017" name="Nat. Ecol. Evol.">
        <title>Scallop genome provides insights into evolution of bilaterian karyotype and development.</title>
        <authorList>
            <person name="Wang S."/>
            <person name="Zhang J."/>
            <person name="Jiao W."/>
            <person name="Li J."/>
            <person name="Xun X."/>
            <person name="Sun Y."/>
            <person name="Guo X."/>
            <person name="Huan P."/>
            <person name="Dong B."/>
            <person name="Zhang L."/>
            <person name="Hu X."/>
            <person name="Sun X."/>
            <person name="Wang J."/>
            <person name="Zhao C."/>
            <person name="Wang Y."/>
            <person name="Wang D."/>
            <person name="Huang X."/>
            <person name="Wang R."/>
            <person name="Lv J."/>
            <person name="Li Y."/>
            <person name="Zhang Z."/>
            <person name="Liu B."/>
            <person name="Lu W."/>
            <person name="Hui Y."/>
            <person name="Liang J."/>
            <person name="Zhou Z."/>
            <person name="Hou R."/>
            <person name="Li X."/>
            <person name="Liu Y."/>
            <person name="Li H."/>
            <person name="Ning X."/>
            <person name="Lin Y."/>
            <person name="Zhao L."/>
            <person name="Xing Q."/>
            <person name="Dou J."/>
            <person name="Li Y."/>
            <person name="Mao J."/>
            <person name="Guo H."/>
            <person name="Dou H."/>
            <person name="Li T."/>
            <person name="Mu C."/>
            <person name="Jiang W."/>
            <person name="Fu Q."/>
            <person name="Fu X."/>
            <person name="Miao Y."/>
            <person name="Liu J."/>
            <person name="Yu Q."/>
            <person name="Li R."/>
            <person name="Liao H."/>
            <person name="Li X."/>
            <person name="Kong Y."/>
            <person name="Jiang Z."/>
            <person name="Chourrout D."/>
            <person name="Li R."/>
            <person name="Bao Z."/>
        </authorList>
    </citation>
    <scope>NUCLEOTIDE SEQUENCE [LARGE SCALE GENOMIC DNA]</scope>
    <source>
        <strain evidence="9 10">PY_sf001</strain>
    </source>
</reference>
<dbReference type="EMBL" id="NEDP02001728">
    <property type="protein sequence ID" value="OWF52620.1"/>
    <property type="molecule type" value="Genomic_DNA"/>
</dbReference>
<dbReference type="FunFam" id="2.70.170.10:FF:000028">
    <property type="entry name" value="AcetylCholine Receptor"/>
    <property type="match status" value="1"/>
</dbReference>
<dbReference type="SUPFAM" id="SSF63712">
    <property type="entry name" value="Nicotinic receptor ligand binding domain-like"/>
    <property type="match status" value="1"/>
</dbReference>
<dbReference type="GO" id="GO:0005230">
    <property type="term" value="F:extracellular ligand-gated monoatomic ion channel activity"/>
    <property type="evidence" value="ECO:0007669"/>
    <property type="project" value="InterPro"/>
</dbReference>
<dbReference type="GO" id="GO:0004888">
    <property type="term" value="F:transmembrane signaling receptor activity"/>
    <property type="evidence" value="ECO:0007669"/>
    <property type="project" value="InterPro"/>
</dbReference>
<evidence type="ECO:0000256" key="6">
    <source>
        <dbReference type="SAM" id="SignalP"/>
    </source>
</evidence>
<evidence type="ECO:0000259" key="7">
    <source>
        <dbReference type="Pfam" id="PF02931"/>
    </source>
</evidence>
<dbReference type="InterPro" id="IPR006029">
    <property type="entry name" value="Neurotrans-gated_channel_TM"/>
</dbReference>
<dbReference type="InterPro" id="IPR036719">
    <property type="entry name" value="Neuro-gated_channel_TM_sf"/>
</dbReference>
<dbReference type="PRINTS" id="PR00252">
    <property type="entry name" value="NRIONCHANNEL"/>
</dbReference>
<evidence type="ECO:0000259" key="8">
    <source>
        <dbReference type="Pfam" id="PF02932"/>
    </source>
</evidence>
<dbReference type="Proteomes" id="UP000242188">
    <property type="component" value="Unassembled WGS sequence"/>
</dbReference>
<dbReference type="Pfam" id="PF02931">
    <property type="entry name" value="Neur_chan_LBD"/>
    <property type="match status" value="1"/>
</dbReference>
<sequence length="402" mass="46464">MDLYILVIYICACLSQCSSSTSKHPEARLHEDMLDGINPYVRPASDITKPVNVTVHLFLISIIGLYERERAMSSLIWLDLHWFDDQLGWNTSKYDGINSSRVSLNHIWHPDILFRNEIGNKRGMKDTDFVDPTVYSTGEVVWWPGKEVRTKCEIDTTKYPFDEQECILAIGKWYSDDSKIHIIPVSPKPDITYYEESEQWHLLDTYVKIDTRLESHLEFSRIFYIIKVKRRSTFFIMNVIMPVLCLSFLNQLCFVLPLDSGEKTGMCMAIFLTFAVFLSLIGNSLPQSSINMPAYCVYLVFQTILSILTISLEVFILRLYNNPHWHDSSFSRIAFFLAPGLRIPLSNEITKTDDDNADWHKSKQFTEAICQNVAIKLDSIFGWVLFACNLAFTLTFFVFVNT</sequence>
<dbReference type="PANTHER" id="PTHR18945">
    <property type="entry name" value="NEUROTRANSMITTER GATED ION CHANNEL"/>
    <property type="match status" value="1"/>
</dbReference>
<dbReference type="AlphaFoldDB" id="A0A210QV68"/>
<feature type="domain" description="Neurotransmitter-gated ion-channel ligand-binding" evidence="7">
    <location>
        <begin position="27"/>
        <end position="231"/>
    </location>
</feature>
<evidence type="ECO:0000313" key="10">
    <source>
        <dbReference type="Proteomes" id="UP000242188"/>
    </source>
</evidence>
<feature type="transmembrane region" description="Helical" evidence="5">
    <location>
        <begin position="263"/>
        <end position="283"/>
    </location>
</feature>
<organism evidence="9 10">
    <name type="scientific">Mizuhopecten yessoensis</name>
    <name type="common">Japanese scallop</name>
    <name type="synonym">Patinopecten yessoensis</name>
    <dbReference type="NCBI Taxonomy" id="6573"/>
    <lineage>
        <taxon>Eukaryota</taxon>
        <taxon>Metazoa</taxon>
        <taxon>Spiralia</taxon>
        <taxon>Lophotrochozoa</taxon>
        <taxon>Mollusca</taxon>
        <taxon>Bivalvia</taxon>
        <taxon>Autobranchia</taxon>
        <taxon>Pteriomorphia</taxon>
        <taxon>Pectinida</taxon>
        <taxon>Pectinoidea</taxon>
        <taxon>Pectinidae</taxon>
        <taxon>Mizuhopecten</taxon>
    </lineage>
</organism>
<dbReference type="Gene3D" id="1.20.58.390">
    <property type="entry name" value="Neurotransmitter-gated ion-channel transmembrane domain"/>
    <property type="match status" value="1"/>
</dbReference>
<gene>
    <name evidence="9" type="ORF">KP79_PYT04084</name>
</gene>
<dbReference type="InterPro" id="IPR006202">
    <property type="entry name" value="Neur_chan_lig-bd"/>
</dbReference>
<feature type="transmembrane region" description="Helical" evidence="5">
    <location>
        <begin position="380"/>
        <end position="400"/>
    </location>
</feature>
<feature type="chain" id="PRO_5012465284" evidence="6">
    <location>
        <begin position="20"/>
        <end position="402"/>
    </location>
</feature>
<keyword evidence="4 5" id="KW-0472">Membrane</keyword>
<evidence type="ECO:0000256" key="3">
    <source>
        <dbReference type="ARBA" id="ARBA00022989"/>
    </source>
</evidence>
<evidence type="ECO:0000256" key="4">
    <source>
        <dbReference type="ARBA" id="ARBA00023136"/>
    </source>
</evidence>
<name>A0A210QV68_MIZYE</name>
<dbReference type="CDD" id="cd18989">
    <property type="entry name" value="LGIC_ECD_cation"/>
    <property type="match status" value="1"/>
</dbReference>
<dbReference type="CDD" id="cd19051">
    <property type="entry name" value="LGIC_TM_cation"/>
    <property type="match status" value="1"/>
</dbReference>
<dbReference type="STRING" id="6573.A0A210QV68"/>
<comment type="subcellular location">
    <subcellularLocation>
        <location evidence="1">Membrane</location>
        <topology evidence="1">Multi-pass membrane protein</topology>
    </subcellularLocation>
</comment>
<evidence type="ECO:0000313" key="9">
    <source>
        <dbReference type="EMBL" id="OWF52620.1"/>
    </source>
</evidence>
<dbReference type="InterPro" id="IPR036734">
    <property type="entry name" value="Neur_chan_lig-bd_sf"/>
</dbReference>